<sequence>MSPDRKYMGQGEFAMHGDQTIHLGIIGMGRVAVERHIPSIRSIGDSNVNIAAAADAKPGIALQAAEKHGIPHAFEDYRELLAMEEINAVCVCTPTFTHAQIAINALRAGKHVYLEKPATLNEAEMREVLQAANESGKVFIVGSNGLLQSQMQMFKRMIDNKELGEVFNVTITRASTRSAGGKRKTIGGDGISMESASHNVEWALYFLGDPRPVSVTGIGYYKYDNLSIPFERREAGEVDDCAMALIQFDNGSSFLYKAMRSAAAPAEYMVDIQGDMGLIRYDVNKCYKEKSDDCIRIYTQHLDGHMTESKPLIECGKTHAAMYEHFFSCIRECNRSAISGGERSVVVMKVLDALRVSMKDKGRQVALD</sequence>
<evidence type="ECO:0000313" key="4">
    <source>
        <dbReference type="EMBL" id="TDF98799.1"/>
    </source>
</evidence>
<dbReference type="SUPFAM" id="SSF51735">
    <property type="entry name" value="NAD(P)-binding Rossmann-fold domains"/>
    <property type="match status" value="1"/>
</dbReference>
<evidence type="ECO:0000259" key="2">
    <source>
        <dbReference type="Pfam" id="PF01408"/>
    </source>
</evidence>
<dbReference type="GO" id="GO:0000166">
    <property type="term" value="F:nucleotide binding"/>
    <property type="evidence" value="ECO:0007669"/>
    <property type="project" value="InterPro"/>
</dbReference>
<dbReference type="Gene3D" id="3.30.360.10">
    <property type="entry name" value="Dihydrodipicolinate Reductase, domain 2"/>
    <property type="match status" value="1"/>
</dbReference>
<dbReference type="PANTHER" id="PTHR43818">
    <property type="entry name" value="BCDNA.GH03377"/>
    <property type="match status" value="1"/>
</dbReference>
<keyword evidence="1" id="KW-0560">Oxidoreductase</keyword>
<dbReference type="InterPro" id="IPR000683">
    <property type="entry name" value="Gfo/Idh/MocA-like_OxRdtase_N"/>
</dbReference>
<organism evidence="4 5">
    <name type="scientific">Paenibacillus piri</name>
    <dbReference type="NCBI Taxonomy" id="2547395"/>
    <lineage>
        <taxon>Bacteria</taxon>
        <taxon>Bacillati</taxon>
        <taxon>Bacillota</taxon>
        <taxon>Bacilli</taxon>
        <taxon>Bacillales</taxon>
        <taxon>Paenibacillaceae</taxon>
        <taxon>Paenibacillus</taxon>
    </lineage>
</organism>
<dbReference type="PANTHER" id="PTHR43818:SF11">
    <property type="entry name" value="BCDNA.GH03377"/>
    <property type="match status" value="1"/>
</dbReference>
<feature type="domain" description="Gfo/Idh/MocA-like oxidoreductase N-terminal" evidence="2">
    <location>
        <begin position="22"/>
        <end position="142"/>
    </location>
</feature>
<dbReference type="OrthoDB" id="9815825at2"/>
<dbReference type="Pfam" id="PF22725">
    <property type="entry name" value="GFO_IDH_MocA_C3"/>
    <property type="match status" value="1"/>
</dbReference>
<evidence type="ECO:0000313" key="5">
    <source>
        <dbReference type="Proteomes" id="UP000295636"/>
    </source>
</evidence>
<reference evidence="4 5" key="1">
    <citation type="submission" date="2019-03" db="EMBL/GenBank/DDBJ databases">
        <title>This is whole genome sequence of Paenibacillus sp MS74 strain.</title>
        <authorList>
            <person name="Trinh H.N."/>
        </authorList>
    </citation>
    <scope>NUCLEOTIDE SEQUENCE [LARGE SCALE GENOMIC DNA]</scope>
    <source>
        <strain evidence="4 5">MS74</strain>
    </source>
</reference>
<dbReference type="InterPro" id="IPR050463">
    <property type="entry name" value="Gfo/Idh/MocA_oxidrdct_glycsds"/>
</dbReference>
<protein>
    <submittedName>
        <fullName evidence="4">Gfo/Idh/MocA family oxidoreductase</fullName>
    </submittedName>
</protein>
<name>A0A4R5KSG2_9BACL</name>
<gene>
    <name evidence="4" type="ORF">E1757_09780</name>
</gene>
<dbReference type="Pfam" id="PF01408">
    <property type="entry name" value="GFO_IDH_MocA"/>
    <property type="match status" value="1"/>
</dbReference>
<dbReference type="InterPro" id="IPR055170">
    <property type="entry name" value="GFO_IDH_MocA-like_dom"/>
</dbReference>
<feature type="domain" description="GFO/IDH/MocA-like oxidoreductase" evidence="3">
    <location>
        <begin position="152"/>
        <end position="279"/>
    </location>
</feature>
<dbReference type="InterPro" id="IPR036291">
    <property type="entry name" value="NAD(P)-bd_dom_sf"/>
</dbReference>
<dbReference type="Gene3D" id="3.40.50.720">
    <property type="entry name" value="NAD(P)-binding Rossmann-like Domain"/>
    <property type="match status" value="1"/>
</dbReference>
<evidence type="ECO:0000256" key="1">
    <source>
        <dbReference type="ARBA" id="ARBA00023002"/>
    </source>
</evidence>
<comment type="caution">
    <text evidence="4">The sequence shown here is derived from an EMBL/GenBank/DDBJ whole genome shotgun (WGS) entry which is preliminary data.</text>
</comment>
<accession>A0A4R5KSG2</accession>
<evidence type="ECO:0000259" key="3">
    <source>
        <dbReference type="Pfam" id="PF22725"/>
    </source>
</evidence>
<dbReference type="EMBL" id="SMRT01000003">
    <property type="protein sequence ID" value="TDF98799.1"/>
    <property type="molecule type" value="Genomic_DNA"/>
</dbReference>
<proteinExistence type="predicted"/>
<dbReference type="SUPFAM" id="SSF55347">
    <property type="entry name" value="Glyceraldehyde-3-phosphate dehydrogenase-like, C-terminal domain"/>
    <property type="match status" value="1"/>
</dbReference>
<dbReference type="AlphaFoldDB" id="A0A4R5KSG2"/>
<dbReference type="Proteomes" id="UP000295636">
    <property type="component" value="Unassembled WGS sequence"/>
</dbReference>
<keyword evidence="5" id="KW-1185">Reference proteome</keyword>
<dbReference type="GO" id="GO:0016491">
    <property type="term" value="F:oxidoreductase activity"/>
    <property type="evidence" value="ECO:0007669"/>
    <property type="project" value="UniProtKB-KW"/>
</dbReference>